<reference evidence="3" key="1">
    <citation type="submission" date="2022-10" db="EMBL/GenBank/DDBJ databases">
        <authorList>
            <person name="Chen Y."/>
            <person name="Dougan E. K."/>
            <person name="Chan C."/>
            <person name="Rhodes N."/>
            <person name="Thang M."/>
        </authorList>
    </citation>
    <scope>NUCLEOTIDE SEQUENCE</scope>
</reference>
<evidence type="ECO:0000313" key="6">
    <source>
        <dbReference type="Proteomes" id="UP001152797"/>
    </source>
</evidence>
<keyword evidence="2" id="KW-1133">Transmembrane helix</keyword>
<evidence type="ECO:0000256" key="1">
    <source>
        <dbReference type="SAM" id="MobiDB-lite"/>
    </source>
</evidence>
<dbReference type="EMBL" id="CAMXCT010000979">
    <property type="protein sequence ID" value="CAI3985328.1"/>
    <property type="molecule type" value="Genomic_DNA"/>
</dbReference>
<feature type="compositionally biased region" description="Low complexity" evidence="1">
    <location>
        <begin position="1791"/>
        <end position="1800"/>
    </location>
</feature>
<feature type="region of interest" description="Disordered" evidence="1">
    <location>
        <begin position="1683"/>
        <end position="1718"/>
    </location>
</feature>
<evidence type="ECO:0000313" key="3">
    <source>
        <dbReference type="EMBL" id="CAI3985328.1"/>
    </source>
</evidence>
<dbReference type="EMBL" id="CAMXCT030000979">
    <property type="protein sequence ID" value="CAL4772640.1"/>
    <property type="molecule type" value="Genomic_DNA"/>
</dbReference>
<comment type="caution">
    <text evidence="3">The sequence shown here is derived from an EMBL/GenBank/DDBJ whole genome shotgun (WGS) entry which is preliminary data.</text>
</comment>
<feature type="region of interest" description="Disordered" evidence="1">
    <location>
        <begin position="1000"/>
        <end position="1050"/>
    </location>
</feature>
<feature type="transmembrane region" description="Helical" evidence="2">
    <location>
        <begin position="86"/>
        <end position="108"/>
    </location>
</feature>
<dbReference type="EMBL" id="CAMXCT020000979">
    <property type="protein sequence ID" value="CAL1138703.1"/>
    <property type="molecule type" value="Genomic_DNA"/>
</dbReference>
<feature type="region of interest" description="Disordered" evidence="1">
    <location>
        <begin position="1491"/>
        <end position="1521"/>
    </location>
</feature>
<feature type="compositionally biased region" description="Acidic residues" evidence="1">
    <location>
        <begin position="1221"/>
        <end position="1239"/>
    </location>
</feature>
<evidence type="ECO:0000313" key="4">
    <source>
        <dbReference type="EMBL" id="CAL1138703.1"/>
    </source>
</evidence>
<name>A0A9P1C730_9DINO</name>
<feature type="region of interest" description="Disordered" evidence="1">
    <location>
        <begin position="1296"/>
        <end position="1337"/>
    </location>
</feature>
<keyword evidence="6" id="KW-1185">Reference proteome</keyword>
<evidence type="ECO:0000256" key="2">
    <source>
        <dbReference type="SAM" id="Phobius"/>
    </source>
</evidence>
<accession>A0A9P1C730</accession>
<dbReference type="SUPFAM" id="SSF49899">
    <property type="entry name" value="Concanavalin A-like lectins/glucanases"/>
    <property type="match status" value="1"/>
</dbReference>
<organism evidence="3">
    <name type="scientific">Cladocopium goreaui</name>
    <dbReference type="NCBI Taxonomy" id="2562237"/>
    <lineage>
        <taxon>Eukaryota</taxon>
        <taxon>Sar</taxon>
        <taxon>Alveolata</taxon>
        <taxon>Dinophyceae</taxon>
        <taxon>Suessiales</taxon>
        <taxon>Symbiodiniaceae</taxon>
        <taxon>Cladocopium</taxon>
    </lineage>
</organism>
<feature type="region of interest" description="Disordered" evidence="1">
    <location>
        <begin position="1214"/>
        <end position="1253"/>
    </location>
</feature>
<gene>
    <name evidence="3" type="ORF">C1SCF055_LOCUS12787</name>
</gene>
<feature type="region of interest" description="Disordered" evidence="1">
    <location>
        <begin position="1742"/>
        <end position="1807"/>
    </location>
</feature>
<proteinExistence type="predicted"/>
<sequence>MGPRYVRYGWLPSVRSSIWAAGGSSVGDVLFSRGPRGVSGRCPIPRRSGSLGHVAGFEVVPLVPVDEETGFHEGTWTDSGKCCKKAVLGALAVAALGLFGLCVGHVAYAKPIALNELAQPSVTSDLGAAGIKQDVGTFGDDILEDDWPVLKKEIKSEQYNPAGCFAKLSFASAWSASLGLKLMAATKECNPRSYRNDPTPFRRLHEVHQVPGLPQEAVHYPTSPWAQPAGSNCRVSGDRNGGMDGSPVALLSIQLCWFAGPQDLWYKESVGPVVKDGEKDTDIDIDGLAAESAYNLTEGLLRLKTRFAFGNRWTMEGWHYMKDGSICPNLPSVVLSAANLHDGVEAQGTRIPLKDAGAKLEHHTGCVWDTRRNESAPGLRLCFTGNGLLAIDARSCEVLSHVDVFAPHSLGKTSSVIVSDVAAPLSTWVHLAVQRSGKDLEFFMDGKLGGRAAVPAELTDEVLPQSRITLGGSVDGDPHRKLKGMVSNMRLTSDALYNKSKQFDIDPNLDQLLKTRFLLKSHFMDAVSGRRMRKSGNVTTRYDAEILMDTWKAEGLIDDDHNFTPPMNMTRVEVLRRLFPFEDPIFKTEFLGAFCARVVLQILKEITTIEDRLMDAVPLCDETATSPQCYKAVSYAFRQAVSIGRYGAELQPRCVQTVNEDFRGDFRCSERLEGLSWALDGFASQVAKARRICHDNDLSSPLLDLGACVGESLSATGYMFSAALLLESALGFDCPNPEFDEERPLTETLQLTCARDSTAIFRTTFLAGSKAVRAAGHCGGTDTLCGRSILRSAAALSGVGETGVFLRVFCHGATPCCQKNPDTDEIECECEPKDIIENKRDDKDDQKQCARFGGSTVKLLGSAALAATEAEGQCKFSKTAESTCQTTVPAAIAGLGFFIENAARASRDCPPSAFPLDPEAVRAKLLWALFGERRIDDFILGWADPRDFYHPFENLMAGEGDLKRNPAAIGLAVKHCGLRPSLAMFEQAAHQFFALALPRGDDGDSDSSGSESSDSESEDETLHSVTNPSDVSERPGEPAAEPSGCSVPDMGHVQKVAEQDPGCDRGMKLDVDQLRSQATPQKTCIPAPSPSLDGQTEGKQLLALELEELELLLLLKQRAGCKRKDDDERPDNLETLDMEFSDDAIFVHGDINVDALPEVEPDSCTRVWAQMVREADEREAREELEAMPAMATCQVEPVLEEHVKMVGHACADGSVEQGNDMGDDCSDITPTEPEESGSEDGDHPDCPMVNSAPVVPDVAVPTCAPASVGSKHSMDKTAEMPPPLCAALIAEAANLGAPPQKPRGRKPKAKAEGAKAKSAKRVMTDEEKRLKSKKDTAWHKARRAARFAMLTSMPAPEKLDSEPEWPDAKKQRVAKSAPESSAEVLAMSWLVDAMAAGATLPLRLNVGVVGMLDASPWMYGPDRGRLQLVLLCIAILAAHAVFVVEQPRQTPGLFILMFSRAWVMWVMWVLHGEVAPPEPACAEMAHVLHDGSPAVDERPPPGDGDDYAPSPSLTAEDDAAEQRERAELVESLQAMYDSKVHTTDKTEHDVPPTIAVSPTVPATLELAAPVSSETGVERTLLNGESGTLGGAEPPSSTLPVGMNTVEGDGENHVPTGSESDPQKLKPSAGVHAVLRASKQKKQDTATVLQSALLALGPPGQIPPDQLMKELANLHAQVHAGYTPEPADSMKRPADAISTPPEAKTAPPAKEMPQTQRPPRPLAIAPVVAKAAPLPCVPVASLPPPAKTPPTTPNTAAAAPTQTPPLATNTAAAPPAKAATPPVASPAPPAQTPAAPSTAVPSAPPPAPALALVEAGDVAKQLEELRQGKKPGEYDRVDHQIRRMVMANGAQELVDGWKNRDTRAKMKETFLKTVSFDEVEATVREIRSRKVTDTDTEKPVTKKMLKEQYFWDDQMIETAWKWAAEKGKLEKNEVNGAEYANLEVDKVRTKRNESSSSLALSARAVFEDPNGSILDMDVDAGPARGKDHWNELAAGIGQPLEELKAWNAKLISVQAAAMVKSPDRSAKDELVKAFIEITKNDTIMNNWSCKPPLTEEERAARKAAQKKRKDKTGVNLVGESTGAVPVGHKGDDDATTGAHVDFEEELLEELLQHFETDRLVAKPEALVKKPSQFDLPMEFVTANQCEQCSMSLYLAAVFPGERYAVGPDGVETLQALHEEVAKDLMDLYLNGFDAGGLEVVRADGSVQTMYVAMIGVRGDWPWSGGGMTMLHRGGLTVLELTRLLATPPDVLELLKWTMRAIDVYFRAINVKGRRWIPAPEASDLCQHCGKNEQKDACLFDQHPHDKTCADALSPCGQNTKRLGVSMDVIARGIAGNETLYPRSSIWAAGGSSVGDVLFSRGPRGVSGRCPIPRRSGSLGHVAGFEVVPLVPVDEETGFHEGTWTDSGKCCKKAVLGALAVAALGLFGLCVGHVAYAKPIALNELAQPSVTSDLGAAGIKQDVGTFGDDILEDDWPVLKKD</sequence>
<dbReference type="InterPro" id="IPR013320">
    <property type="entry name" value="ConA-like_dom_sf"/>
</dbReference>
<dbReference type="Proteomes" id="UP001152797">
    <property type="component" value="Unassembled WGS sequence"/>
</dbReference>
<feature type="compositionally biased region" description="Basic and acidic residues" evidence="1">
    <location>
        <begin position="1322"/>
        <end position="1337"/>
    </location>
</feature>
<evidence type="ECO:0000313" key="5">
    <source>
        <dbReference type="EMBL" id="CAL4772640.1"/>
    </source>
</evidence>
<reference evidence="4" key="2">
    <citation type="submission" date="2024-04" db="EMBL/GenBank/DDBJ databases">
        <authorList>
            <person name="Chen Y."/>
            <person name="Shah S."/>
            <person name="Dougan E. K."/>
            <person name="Thang M."/>
            <person name="Chan C."/>
        </authorList>
    </citation>
    <scope>NUCLEOTIDE SEQUENCE [LARGE SCALE GENOMIC DNA]</scope>
</reference>
<feature type="compositionally biased region" description="Low complexity" evidence="1">
    <location>
        <begin position="1752"/>
        <end position="1781"/>
    </location>
</feature>
<protein>
    <submittedName>
        <fullName evidence="5">Proline-rich protein 1 (AtPRP1) (Protein ROOT HAIR SPECIFIC 7)</fullName>
    </submittedName>
</protein>
<feature type="compositionally biased region" description="Pro residues" evidence="1">
    <location>
        <begin position="1742"/>
        <end position="1751"/>
    </location>
</feature>
<feature type="region of interest" description="Disordered" evidence="1">
    <location>
        <begin position="1583"/>
        <end position="1627"/>
    </location>
</feature>
<keyword evidence="2" id="KW-0812">Transmembrane</keyword>
<feature type="compositionally biased region" description="Low complexity" evidence="1">
    <location>
        <begin position="1698"/>
        <end position="1710"/>
    </location>
</feature>
<keyword evidence="2" id="KW-0472">Membrane</keyword>
<feature type="transmembrane region" description="Helical" evidence="2">
    <location>
        <begin position="2413"/>
        <end position="2434"/>
    </location>
</feature>